<accession>A0A158RAJ3</accession>
<proteinExistence type="predicted"/>
<evidence type="ECO:0000313" key="2">
    <source>
        <dbReference type="EMBL" id="VDK43608.1"/>
    </source>
</evidence>
<dbReference type="OrthoDB" id="425950at2759"/>
<dbReference type="InterPro" id="IPR049043">
    <property type="entry name" value="WHD_RIOX1"/>
</dbReference>
<dbReference type="EMBL" id="UYRS01019201">
    <property type="protein sequence ID" value="VDK43608.1"/>
    <property type="molecule type" value="Genomic_DNA"/>
</dbReference>
<reference evidence="4" key="1">
    <citation type="submission" date="2016-04" db="UniProtKB">
        <authorList>
            <consortium name="WormBaseParasite"/>
        </authorList>
    </citation>
    <scope>IDENTIFICATION</scope>
</reference>
<sequence>MLQFTCGEIVKPSTSSLQSINRGVEVKPNSMSEVAGHESILDLVKLGRGSSSHKPSIVGDRAVNVLAMGESLMRTLLGGVSFMDFLDNHYSLQPMYSSCGDVRWSFDCISPVQMMDRLIAEGELYFRYDVEIIPAPGAESKIRDEFRAYRWIVWNQLKHRAKLSECGTSHAIVLSVINRAPVLVEECWEHLRIKLNLKEPNNEGCSLFRELLISTHNNPKNASDILYIDLNAEEGVEFVFRRWLKGVFGVHKWNEKEAIGYAAYKLREQFMKQLQAVNLDPSEKMGHAAFLAPILGDSNVYPESQMERLLNPHMEDRVKFERELKPTTSIRLTRRPILGLVRRRGGDSFCIYHILCNSRNPRFANYATYLEMPRKLLPMVEWLVAIYPNDVMICDLPGDNVNDKMQVARGLFGASLIISPVAGGCSVLESEVGKAKEGPE</sequence>
<evidence type="ECO:0000313" key="3">
    <source>
        <dbReference type="Proteomes" id="UP000282613"/>
    </source>
</evidence>
<evidence type="ECO:0000259" key="1">
    <source>
        <dbReference type="Pfam" id="PF21233"/>
    </source>
</evidence>
<evidence type="ECO:0000313" key="4">
    <source>
        <dbReference type="WBParaSite" id="TASK_0000948501-mRNA-1"/>
    </source>
</evidence>
<dbReference type="AlphaFoldDB" id="A0A158RAJ3"/>
<organism evidence="4">
    <name type="scientific">Taenia asiatica</name>
    <name type="common">Asian tapeworm</name>
    <dbReference type="NCBI Taxonomy" id="60517"/>
    <lineage>
        <taxon>Eukaryota</taxon>
        <taxon>Metazoa</taxon>
        <taxon>Spiralia</taxon>
        <taxon>Lophotrochozoa</taxon>
        <taxon>Platyhelminthes</taxon>
        <taxon>Cestoda</taxon>
        <taxon>Eucestoda</taxon>
        <taxon>Cyclophyllidea</taxon>
        <taxon>Taeniidae</taxon>
        <taxon>Taenia</taxon>
    </lineage>
</organism>
<name>A0A158RAJ3_TAEAS</name>
<reference evidence="2 3" key="2">
    <citation type="submission" date="2018-11" db="EMBL/GenBank/DDBJ databases">
        <authorList>
            <consortium name="Pathogen Informatics"/>
        </authorList>
    </citation>
    <scope>NUCLEOTIDE SEQUENCE [LARGE SCALE GENOMIC DNA]</scope>
</reference>
<feature type="domain" description="RIOX1/NO66-like C-terminal winged helix" evidence="1">
    <location>
        <begin position="315"/>
        <end position="418"/>
    </location>
</feature>
<dbReference type="WBParaSite" id="TASK_0000948501-mRNA-1">
    <property type="protein sequence ID" value="TASK_0000948501-mRNA-1"/>
    <property type="gene ID" value="TASK_0000948501"/>
</dbReference>
<dbReference type="Proteomes" id="UP000282613">
    <property type="component" value="Unassembled WGS sequence"/>
</dbReference>
<dbReference type="Gene3D" id="3.90.930.40">
    <property type="match status" value="1"/>
</dbReference>
<dbReference type="Pfam" id="PF21233">
    <property type="entry name" value="WHD_RIOX1"/>
    <property type="match status" value="1"/>
</dbReference>
<keyword evidence="3" id="KW-1185">Reference proteome</keyword>
<gene>
    <name evidence="2" type="ORF">TASK_LOCUS9486</name>
</gene>
<protein>
    <submittedName>
        <fullName evidence="4">Rab-GAP TBC domain-containing protein</fullName>
    </submittedName>
</protein>